<evidence type="ECO:0000256" key="3">
    <source>
        <dbReference type="PROSITE-ProRule" id="PRU00221"/>
    </source>
</evidence>
<dbReference type="PANTHER" id="PTHR19854:SF1">
    <property type="entry name" value="GUANINE NUCLEOTIDE-BINDING PROTEIN SUBUNIT BETA-LIKE PROTEIN 1"/>
    <property type="match status" value="1"/>
</dbReference>
<name>A0ABR2YTZ2_9CHLO</name>
<evidence type="ECO:0000313" key="5">
    <source>
        <dbReference type="EMBL" id="KAK9914869.1"/>
    </source>
</evidence>
<dbReference type="EMBL" id="JALJOT010000005">
    <property type="protein sequence ID" value="KAK9914869.1"/>
    <property type="molecule type" value="Genomic_DNA"/>
</dbReference>
<comment type="caution">
    <text evidence="5">The sequence shown here is derived from an EMBL/GenBank/DDBJ whole genome shotgun (WGS) entry which is preliminary data.</text>
</comment>
<evidence type="ECO:0000313" key="6">
    <source>
        <dbReference type="Proteomes" id="UP001491310"/>
    </source>
</evidence>
<dbReference type="InterPro" id="IPR015943">
    <property type="entry name" value="WD40/YVTN_repeat-like_dom_sf"/>
</dbReference>
<dbReference type="SMART" id="SM00320">
    <property type="entry name" value="WD40"/>
    <property type="match status" value="4"/>
</dbReference>
<keyword evidence="2" id="KW-0677">Repeat</keyword>
<evidence type="ECO:0000256" key="1">
    <source>
        <dbReference type="ARBA" id="ARBA00022574"/>
    </source>
</evidence>
<dbReference type="Pfam" id="PF00400">
    <property type="entry name" value="WD40"/>
    <property type="match status" value="3"/>
</dbReference>
<protein>
    <recommendedName>
        <fullName evidence="7">WD40 repeat-like protein</fullName>
    </recommendedName>
</protein>
<evidence type="ECO:0000256" key="2">
    <source>
        <dbReference type="ARBA" id="ARBA00022737"/>
    </source>
</evidence>
<dbReference type="InterPro" id="IPR001680">
    <property type="entry name" value="WD40_rpt"/>
</dbReference>
<dbReference type="Proteomes" id="UP001491310">
    <property type="component" value="Unassembled WGS sequence"/>
</dbReference>
<feature type="repeat" description="WD" evidence="3">
    <location>
        <begin position="17"/>
        <end position="58"/>
    </location>
</feature>
<dbReference type="InterPro" id="IPR036322">
    <property type="entry name" value="WD40_repeat_dom_sf"/>
</dbReference>
<gene>
    <name evidence="5" type="ORF">WJX75_001513</name>
</gene>
<dbReference type="PROSITE" id="PS50294">
    <property type="entry name" value="WD_REPEATS_REGION"/>
    <property type="match status" value="1"/>
</dbReference>
<dbReference type="PANTHER" id="PTHR19854">
    <property type="entry name" value="TRANSDUCIN BETA-LIKE 3"/>
    <property type="match status" value="1"/>
</dbReference>
<evidence type="ECO:0000256" key="4">
    <source>
        <dbReference type="SAM" id="MobiDB-lite"/>
    </source>
</evidence>
<feature type="region of interest" description="Disordered" evidence="4">
    <location>
        <begin position="122"/>
        <end position="146"/>
    </location>
</feature>
<sequence length="343" mass="37749">MAVQRQPRPSPDPEYVLRGHRTGVQALLHHPKMDLLYSGDAEGSVLVWDLQHRRPVSTHRLHPASAGVLSLAWLGSNLLSQGRDGTIKGWAVEEDGSCSREHNLVLQTNSYNFCRCSVIPHRPDASDDKPGNGKAPLQEVAGDAEAGTGEPERWLVALAGSNPATVELWEIIGLEVQKWRELKQREDAKMGMCMALQLFRTPDNDTVYAAAGYEDGTVAVWDAGQPDSPIMSSRMHTEPVMALAIDPMGKWGASGSADDKLAVFGLDWDQMKVQELAAIPLKKPGVAALALRRDGKIFAAAGWDGRVRLYRCDTRKPLAVLQYHRSGVQDICFDERSKRLART</sequence>
<accession>A0ABR2YTZ2</accession>
<evidence type="ECO:0008006" key="7">
    <source>
        <dbReference type="Google" id="ProtNLM"/>
    </source>
</evidence>
<organism evidence="5 6">
    <name type="scientific">Coccomyxa subellipsoidea</name>
    <dbReference type="NCBI Taxonomy" id="248742"/>
    <lineage>
        <taxon>Eukaryota</taxon>
        <taxon>Viridiplantae</taxon>
        <taxon>Chlorophyta</taxon>
        <taxon>core chlorophytes</taxon>
        <taxon>Trebouxiophyceae</taxon>
        <taxon>Trebouxiophyceae incertae sedis</taxon>
        <taxon>Coccomyxaceae</taxon>
        <taxon>Coccomyxa</taxon>
    </lineage>
</organism>
<dbReference type="PROSITE" id="PS50082">
    <property type="entry name" value="WD_REPEATS_2"/>
    <property type="match status" value="1"/>
</dbReference>
<keyword evidence="1 3" id="KW-0853">WD repeat</keyword>
<dbReference type="Gene3D" id="2.130.10.10">
    <property type="entry name" value="YVTN repeat-like/Quinoprotein amine dehydrogenase"/>
    <property type="match status" value="2"/>
</dbReference>
<feature type="compositionally biased region" description="Basic and acidic residues" evidence="4">
    <location>
        <begin position="122"/>
        <end position="131"/>
    </location>
</feature>
<reference evidence="5 6" key="1">
    <citation type="journal article" date="2024" name="Nat. Commun.">
        <title>Phylogenomics reveals the evolutionary origins of lichenization in chlorophyte algae.</title>
        <authorList>
            <person name="Puginier C."/>
            <person name="Libourel C."/>
            <person name="Otte J."/>
            <person name="Skaloud P."/>
            <person name="Haon M."/>
            <person name="Grisel S."/>
            <person name="Petersen M."/>
            <person name="Berrin J.G."/>
            <person name="Delaux P.M."/>
            <person name="Dal Grande F."/>
            <person name="Keller J."/>
        </authorList>
    </citation>
    <scope>NUCLEOTIDE SEQUENCE [LARGE SCALE GENOMIC DNA]</scope>
    <source>
        <strain evidence="5 6">SAG 216-7</strain>
    </source>
</reference>
<dbReference type="SUPFAM" id="SSF50978">
    <property type="entry name" value="WD40 repeat-like"/>
    <property type="match status" value="1"/>
</dbReference>
<proteinExistence type="predicted"/>
<keyword evidence="6" id="KW-1185">Reference proteome</keyword>